<dbReference type="AlphaFoldDB" id="A0A0F9L1S5"/>
<feature type="non-terminal residue" evidence="1">
    <location>
        <position position="328"/>
    </location>
</feature>
<comment type="caution">
    <text evidence="1">The sequence shown here is derived from an EMBL/GenBank/DDBJ whole genome shotgun (WGS) entry which is preliminary data.</text>
</comment>
<gene>
    <name evidence="1" type="ORF">LCGC14_1333810</name>
</gene>
<protein>
    <submittedName>
        <fullName evidence="1">Uncharacterized protein</fullName>
    </submittedName>
</protein>
<evidence type="ECO:0000313" key="1">
    <source>
        <dbReference type="EMBL" id="KKM81036.1"/>
    </source>
</evidence>
<sequence>MIILVLVIALLIIFLPPLFSPQGNPPQSGEKKAIILGSANDFYRKDGRPDFNDGEDSKFNTETLGWPSGIAYNNGYIVTESNWPGHDTPGFVQFIAKSNFTNAYINLEFVYNWTNYYELYKYAAYNLSVWVNISSNINFPPINPGIIDPLTGAGARIGLRWLNSSNDVIRTDWSAGIYGPFIGWTFLNVTGIADNSTLSEITQLHLVLAVEGNMTSSEMVLFDDVKVQHWTPPPIPVPIPSQIDSDGFPAQALQVYWILKNHGYSDDNIFFMLYHTNDTLIDINATDGIANDLTGAVIDVENDNVNASRFKQELDISNSGSFASEIGS</sequence>
<reference evidence="1" key="1">
    <citation type="journal article" date="2015" name="Nature">
        <title>Complex archaea that bridge the gap between prokaryotes and eukaryotes.</title>
        <authorList>
            <person name="Spang A."/>
            <person name="Saw J.H."/>
            <person name="Jorgensen S.L."/>
            <person name="Zaremba-Niedzwiedzka K."/>
            <person name="Martijn J."/>
            <person name="Lind A.E."/>
            <person name="van Eijk R."/>
            <person name="Schleper C."/>
            <person name="Guy L."/>
            <person name="Ettema T.J."/>
        </authorList>
    </citation>
    <scope>NUCLEOTIDE SEQUENCE</scope>
</reference>
<name>A0A0F9L1S5_9ZZZZ</name>
<proteinExistence type="predicted"/>
<accession>A0A0F9L1S5</accession>
<organism evidence="1">
    <name type="scientific">marine sediment metagenome</name>
    <dbReference type="NCBI Taxonomy" id="412755"/>
    <lineage>
        <taxon>unclassified sequences</taxon>
        <taxon>metagenomes</taxon>
        <taxon>ecological metagenomes</taxon>
    </lineage>
</organism>
<dbReference type="EMBL" id="LAZR01008089">
    <property type="protein sequence ID" value="KKM81036.1"/>
    <property type="molecule type" value="Genomic_DNA"/>
</dbReference>